<reference evidence="12" key="3">
    <citation type="submission" date="2025-09" db="UniProtKB">
        <authorList>
            <consortium name="Ensembl"/>
        </authorList>
    </citation>
    <scope>IDENTIFICATION</scope>
</reference>
<evidence type="ECO:0000256" key="2">
    <source>
        <dbReference type="ARBA" id="ARBA00008674"/>
    </source>
</evidence>
<evidence type="ECO:0000256" key="11">
    <source>
        <dbReference type="PIRNR" id="PIRNR017834"/>
    </source>
</evidence>
<keyword evidence="3 11" id="KW-0813">Transport</keyword>
<dbReference type="STRING" id="7897.ENSLACP00000005354"/>
<dbReference type="PANTHER" id="PTHR13099:SF0">
    <property type="entry name" value="NADH DEHYDROGENASE [UBIQUINONE] 1 SUBUNIT C2-RELATED"/>
    <property type="match status" value="1"/>
</dbReference>
<keyword evidence="6 11" id="KW-0999">Mitochondrion inner membrane</keyword>
<evidence type="ECO:0000256" key="9">
    <source>
        <dbReference type="ARBA" id="ARBA00023128"/>
    </source>
</evidence>
<dbReference type="eggNOG" id="KOG4516">
    <property type="taxonomic scope" value="Eukaryota"/>
</dbReference>
<evidence type="ECO:0000256" key="8">
    <source>
        <dbReference type="ARBA" id="ARBA00022989"/>
    </source>
</evidence>
<dbReference type="EMBL" id="AFYH01243441">
    <property type="status" value="NOT_ANNOTATED_CDS"/>
    <property type="molecule type" value="Genomic_DNA"/>
</dbReference>
<evidence type="ECO:0000256" key="6">
    <source>
        <dbReference type="ARBA" id="ARBA00022792"/>
    </source>
</evidence>
<evidence type="ECO:0000313" key="12">
    <source>
        <dbReference type="Ensembl" id="ENSLACP00000005354.1"/>
    </source>
</evidence>
<dbReference type="EMBL" id="AFYH01243440">
    <property type="status" value="NOT_ANNOTATED_CDS"/>
    <property type="molecule type" value="Genomic_DNA"/>
</dbReference>
<organism evidence="12 13">
    <name type="scientific">Latimeria chalumnae</name>
    <name type="common">Coelacanth</name>
    <dbReference type="NCBI Taxonomy" id="7897"/>
    <lineage>
        <taxon>Eukaryota</taxon>
        <taxon>Metazoa</taxon>
        <taxon>Chordata</taxon>
        <taxon>Craniata</taxon>
        <taxon>Vertebrata</taxon>
        <taxon>Euteleostomi</taxon>
        <taxon>Coelacanthiformes</taxon>
        <taxon>Coelacanthidae</taxon>
        <taxon>Latimeria</taxon>
    </lineage>
</organism>
<keyword evidence="7 11" id="KW-0249">Electron transport</keyword>
<reference evidence="12" key="2">
    <citation type="submission" date="2025-08" db="UniProtKB">
        <authorList>
            <consortium name="Ensembl"/>
        </authorList>
    </citation>
    <scope>IDENTIFICATION</scope>
</reference>
<comment type="subcellular location">
    <subcellularLocation>
        <location evidence="1">Mitochondrion inner membrane</location>
        <topology evidence="1">Single-pass membrane protein</topology>
        <orientation evidence="1">Matrix side</orientation>
    </subcellularLocation>
</comment>
<evidence type="ECO:0000256" key="1">
    <source>
        <dbReference type="ARBA" id="ARBA00004298"/>
    </source>
</evidence>
<name>H3A6T3_LATCH</name>
<dbReference type="OMA" id="WFIGYHI"/>
<dbReference type="Proteomes" id="UP000008672">
    <property type="component" value="Unassembled WGS sequence"/>
</dbReference>
<dbReference type="InterPro" id="IPR009423">
    <property type="entry name" value="NDUC2"/>
</dbReference>
<keyword evidence="4 11" id="KW-0679">Respiratory chain</keyword>
<dbReference type="GeneTree" id="ENSGT00390000010352"/>
<keyword evidence="13" id="KW-1185">Reference proteome</keyword>
<keyword evidence="8" id="KW-1133">Transmembrane helix</keyword>
<dbReference type="HOGENOM" id="CLU_156652_0_0_1"/>
<dbReference type="EMBL" id="AFYH01243443">
    <property type="status" value="NOT_ANNOTATED_CDS"/>
    <property type="molecule type" value="Genomic_DNA"/>
</dbReference>
<evidence type="ECO:0000256" key="7">
    <source>
        <dbReference type="ARBA" id="ARBA00022982"/>
    </source>
</evidence>
<evidence type="ECO:0000256" key="5">
    <source>
        <dbReference type="ARBA" id="ARBA00022692"/>
    </source>
</evidence>
<dbReference type="GO" id="GO:0005743">
    <property type="term" value="C:mitochondrial inner membrane"/>
    <property type="evidence" value="ECO:0007669"/>
    <property type="project" value="UniProtKB-SubCell"/>
</dbReference>
<evidence type="ECO:0000313" key="13">
    <source>
        <dbReference type="Proteomes" id="UP000008672"/>
    </source>
</evidence>
<keyword evidence="5" id="KW-0812">Transmembrane</keyword>
<dbReference type="InParanoid" id="H3A6T3"/>
<reference evidence="13" key="1">
    <citation type="submission" date="2011-08" db="EMBL/GenBank/DDBJ databases">
        <title>The draft genome of Latimeria chalumnae.</title>
        <authorList>
            <person name="Di Palma F."/>
            <person name="Alfoldi J."/>
            <person name="Johnson J."/>
            <person name="Berlin A."/>
            <person name="Gnerre S."/>
            <person name="Jaffe D."/>
            <person name="MacCallum I."/>
            <person name="Young S."/>
            <person name="Walker B.J."/>
            <person name="Lander E."/>
            <person name="Lindblad-Toh K."/>
        </authorList>
    </citation>
    <scope>NUCLEOTIDE SEQUENCE [LARGE SCALE GENOMIC DNA]</scope>
    <source>
        <strain evidence="13">Wild caught</strain>
    </source>
</reference>
<evidence type="ECO:0000256" key="10">
    <source>
        <dbReference type="ARBA" id="ARBA00023136"/>
    </source>
</evidence>
<dbReference type="EMBL" id="AFYH01243442">
    <property type="status" value="NOT_ANNOTATED_CDS"/>
    <property type="molecule type" value="Genomic_DNA"/>
</dbReference>
<protein>
    <recommendedName>
        <fullName evidence="11">NADH dehydrogenase [ubiquinone] 1 subunit C2</fullName>
    </recommendedName>
</protein>
<keyword evidence="9 11" id="KW-0496">Mitochondrion</keyword>
<dbReference type="FunCoup" id="H3A6T3">
    <property type="interactions" value="1438"/>
</dbReference>
<dbReference type="Pfam" id="PF06374">
    <property type="entry name" value="NDUF_C2"/>
    <property type="match status" value="1"/>
</dbReference>
<gene>
    <name evidence="12" type="primary">NDUFC2</name>
</gene>
<sequence length="110" mass="12855">MGLLTDEAKVLPPPGIVNRNSLWLGFCGWLTALLHNAMNRNPFLVLGVHRQVLFTSVGWFVGYYLTKLENYTYAKLDREMFEYIRQHPGDFQEKEKKTLAEVLEDFHPIR</sequence>
<dbReference type="Bgee" id="ENSLACG00000004759">
    <property type="expression patterns" value="Expressed in muscle tissue and 6 other cell types or tissues"/>
</dbReference>
<accession>H3A6T3</accession>
<proteinExistence type="inferred from homology"/>
<dbReference type="PIRSF" id="PIRSF017834">
    <property type="entry name" value="NADH-UbQ_OxRdtase_b14.5b"/>
    <property type="match status" value="1"/>
</dbReference>
<dbReference type="AlphaFoldDB" id="H3A6T3"/>
<comment type="similarity">
    <text evidence="2 11">Belongs to the complex I NDUFC2 subunit family.</text>
</comment>
<evidence type="ECO:0000256" key="3">
    <source>
        <dbReference type="ARBA" id="ARBA00022448"/>
    </source>
</evidence>
<keyword evidence="10 11" id="KW-0472">Membrane</keyword>
<dbReference type="PANTHER" id="PTHR13099">
    <property type="entry name" value="NADH-UBIQUINONE OXIDOREDUCTASE SUBUNIT B14.5B"/>
    <property type="match status" value="1"/>
</dbReference>
<dbReference type="GO" id="GO:0006120">
    <property type="term" value="P:mitochondrial electron transport, NADH to ubiquinone"/>
    <property type="evidence" value="ECO:0007669"/>
    <property type="project" value="InterPro"/>
</dbReference>
<dbReference type="Ensembl" id="ENSLACT00000005401.1">
    <property type="protein sequence ID" value="ENSLACP00000005354.1"/>
    <property type="gene ID" value="ENSLACG00000004759.1"/>
</dbReference>
<evidence type="ECO:0000256" key="4">
    <source>
        <dbReference type="ARBA" id="ARBA00022660"/>
    </source>
</evidence>
<comment type="function">
    <text evidence="11">Accessory subunit of the mitochondrial membrane respiratory chain NADH dehydrogenase (Complex I), that is believed not to be involved in catalysis. Complex I functions in the transfer of electrons from NADH to the respiratory chain. The immediate electron acceptor for the enzyme is believed to be ubiquinone.</text>
</comment>